<dbReference type="PROSITE" id="PS51257">
    <property type="entry name" value="PROKAR_LIPOPROTEIN"/>
    <property type="match status" value="1"/>
</dbReference>
<evidence type="ECO:0000313" key="3">
    <source>
        <dbReference type="EMBL" id="CDZ90097.1"/>
    </source>
</evidence>
<accession>A0A098BPC9</accession>
<evidence type="ECO:0000313" key="4">
    <source>
        <dbReference type="Proteomes" id="UP000042997"/>
    </source>
</evidence>
<feature type="transmembrane region" description="Helical" evidence="2">
    <location>
        <begin position="20"/>
        <end position="45"/>
    </location>
</feature>
<reference evidence="3 4" key="1">
    <citation type="journal article" date="2014" name="Genome Announc.">
        <title>Draft Genome Sequence of Propane- and Butane-Oxidizing Actinobacterium Rhodococcus ruber IEGM 231.</title>
        <authorList>
            <person name="Ivshina I.B."/>
            <person name="Kuyukina M.S."/>
            <person name="Krivoruchko A.V."/>
            <person name="Barbe V."/>
            <person name="Fischer C."/>
        </authorList>
    </citation>
    <scope>NUCLEOTIDE SEQUENCE [LARGE SCALE GENOMIC DNA]</scope>
</reference>
<sequence>MPATHRPPRRNNSEPSGAGLAGAGIGAALLMIACCAGPALIAAGALGAVGGILGNPWVIAAAVLALAAAVTAVIRHRARRSACCPPTTRSADRDRSPTPADQKGPRSR</sequence>
<keyword evidence="2" id="KW-1133">Transmembrane helix</keyword>
<dbReference type="GeneID" id="66838263"/>
<feature type="region of interest" description="Disordered" evidence="1">
    <location>
        <begin position="81"/>
        <end position="108"/>
    </location>
</feature>
<dbReference type="Proteomes" id="UP000042997">
    <property type="component" value="Unassembled WGS sequence"/>
</dbReference>
<gene>
    <name evidence="3" type="primary">merT</name>
    <name evidence="3" type="ORF">RHRU231_600030</name>
</gene>
<dbReference type="RefSeq" id="WP_006554631.1">
    <property type="nucleotide sequence ID" value="NZ_CP023714.1"/>
</dbReference>
<evidence type="ECO:0000256" key="2">
    <source>
        <dbReference type="SAM" id="Phobius"/>
    </source>
</evidence>
<protein>
    <submittedName>
        <fullName evidence="3">Mercuric transport protein</fullName>
    </submittedName>
</protein>
<feature type="transmembrane region" description="Helical" evidence="2">
    <location>
        <begin position="57"/>
        <end position="74"/>
    </location>
</feature>
<dbReference type="AlphaFoldDB" id="A0A098BPC9"/>
<name>A0A098BPC9_9NOCA</name>
<dbReference type="EMBL" id="CCSD01000073">
    <property type="protein sequence ID" value="CDZ90097.1"/>
    <property type="molecule type" value="Genomic_DNA"/>
</dbReference>
<evidence type="ECO:0000256" key="1">
    <source>
        <dbReference type="SAM" id="MobiDB-lite"/>
    </source>
</evidence>
<proteinExistence type="predicted"/>
<keyword evidence="2" id="KW-0812">Transmembrane</keyword>
<keyword evidence="2" id="KW-0472">Membrane</keyword>
<organism evidence="3 4">
    <name type="scientific">Rhodococcus ruber</name>
    <dbReference type="NCBI Taxonomy" id="1830"/>
    <lineage>
        <taxon>Bacteria</taxon>
        <taxon>Bacillati</taxon>
        <taxon>Actinomycetota</taxon>
        <taxon>Actinomycetes</taxon>
        <taxon>Mycobacteriales</taxon>
        <taxon>Nocardiaceae</taxon>
        <taxon>Rhodococcus</taxon>
    </lineage>
</organism>